<dbReference type="AlphaFoldDB" id="A0A645J9Z7"/>
<organism evidence="2">
    <name type="scientific">bioreactor metagenome</name>
    <dbReference type="NCBI Taxonomy" id="1076179"/>
    <lineage>
        <taxon>unclassified sequences</taxon>
        <taxon>metagenomes</taxon>
        <taxon>ecological metagenomes</taxon>
    </lineage>
</organism>
<name>A0A645J9Z7_9ZZZZ</name>
<gene>
    <name evidence="2" type="ORF">SDC9_207655</name>
</gene>
<dbReference type="EMBL" id="VSSQ01134533">
    <property type="protein sequence ID" value="MPN59932.1"/>
    <property type="molecule type" value="Genomic_DNA"/>
</dbReference>
<sequence length="107" mass="11336">MAGGDYNHRAVPDQPGLRRGAAKNHGRAQSRCMGLAHCAVDVAVAHRDLAPVPDRASDQPGAAQADCPPHHPAQHHPDRCRLPGVDRNGMPAGDTGKIRKGDHPSDH</sequence>
<feature type="region of interest" description="Disordered" evidence="1">
    <location>
        <begin position="1"/>
        <end position="31"/>
    </location>
</feature>
<evidence type="ECO:0000313" key="2">
    <source>
        <dbReference type="EMBL" id="MPN59932.1"/>
    </source>
</evidence>
<accession>A0A645J9Z7</accession>
<evidence type="ECO:0000256" key="1">
    <source>
        <dbReference type="SAM" id="MobiDB-lite"/>
    </source>
</evidence>
<feature type="region of interest" description="Disordered" evidence="1">
    <location>
        <begin position="50"/>
        <end position="107"/>
    </location>
</feature>
<proteinExistence type="predicted"/>
<protein>
    <submittedName>
        <fullName evidence="2">Uncharacterized protein</fullName>
    </submittedName>
</protein>
<feature type="compositionally biased region" description="Basic and acidic residues" evidence="1">
    <location>
        <begin position="1"/>
        <end position="11"/>
    </location>
</feature>
<comment type="caution">
    <text evidence="2">The sequence shown here is derived from an EMBL/GenBank/DDBJ whole genome shotgun (WGS) entry which is preliminary data.</text>
</comment>
<feature type="compositionally biased region" description="Basic and acidic residues" evidence="1">
    <location>
        <begin position="96"/>
        <end position="107"/>
    </location>
</feature>
<reference evidence="2" key="1">
    <citation type="submission" date="2019-08" db="EMBL/GenBank/DDBJ databases">
        <authorList>
            <person name="Kucharzyk K."/>
            <person name="Murdoch R.W."/>
            <person name="Higgins S."/>
            <person name="Loffler F."/>
        </authorList>
    </citation>
    <scope>NUCLEOTIDE SEQUENCE</scope>
</reference>